<feature type="signal peptide" evidence="2">
    <location>
        <begin position="1"/>
        <end position="30"/>
    </location>
</feature>
<keyword evidence="4" id="KW-1185">Reference proteome</keyword>
<evidence type="ECO:0000256" key="1">
    <source>
        <dbReference type="SAM" id="MobiDB-lite"/>
    </source>
</evidence>
<name>A0A964XMW2_9ACTN</name>
<dbReference type="EMBL" id="JAAAHS010000151">
    <property type="protein sequence ID" value="NBE53586.1"/>
    <property type="molecule type" value="Genomic_DNA"/>
</dbReference>
<dbReference type="Proteomes" id="UP000598297">
    <property type="component" value="Unassembled WGS sequence"/>
</dbReference>
<proteinExistence type="predicted"/>
<dbReference type="OrthoDB" id="4332959at2"/>
<sequence>MSNSVVVKRVGAAVAAAAAAFAFGVGTVGASGDAVARISPVDTSCTNNGGHEPGGQQPTCNNDGGLTQESENQNPAGHAPGGHNKG</sequence>
<feature type="chain" id="PRO_5038098629" description="Secreted protein" evidence="2">
    <location>
        <begin position="31"/>
        <end position="86"/>
    </location>
</feature>
<evidence type="ECO:0000313" key="4">
    <source>
        <dbReference type="Proteomes" id="UP000598297"/>
    </source>
</evidence>
<reference evidence="3" key="1">
    <citation type="submission" date="2020-01" db="EMBL/GenBank/DDBJ databases">
        <title>Whole-genome analyses of novel actinobacteria.</title>
        <authorList>
            <person name="Sahin N."/>
        </authorList>
    </citation>
    <scope>NUCLEOTIDE SEQUENCE</scope>
    <source>
        <strain evidence="3">YC537</strain>
    </source>
</reference>
<feature type="region of interest" description="Disordered" evidence="1">
    <location>
        <begin position="42"/>
        <end position="86"/>
    </location>
</feature>
<gene>
    <name evidence="3" type="ORF">GUY60_19585</name>
</gene>
<feature type="compositionally biased region" description="Polar residues" evidence="1">
    <location>
        <begin position="56"/>
        <end position="75"/>
    </location>
</feature>
<accession>A0A964XMW2</accession>
<keyword evidence="2" id="KW-0732">Signal</keyword>
<organism evidence="3 4">
    <name type="scientific">Streptomyces boluensis</name>
    <dbReference type="NCBI Taxonomy" id="1775135"/>
    <lineage>
        <taxon>Bacteria</taxon>
        <taxon>Bacillati</taxon>
        <taxon>Actinomycetota</taxon>
        <taxon>Actinomycetes</taxon>
        <taxon>Kitasatosporales</taxon>
        <taxon>Streptomycetaceae</taxon>
        <taxon>Streptomyces</taxon>
    </lineage>
</organism>
<protein>
    <recommendedName>
        <fullName evidence="5">Secreted protein</fullName>
    </recommendedName>
</protein>
<dbReference type="AlphaFoldDB" id="A0A964XMW2"/>
<evidence type="ECO:0000256" key="2">
    <source>
        <dbReference type="SAM" id="SignalP"/>
    </source>
</evidence>
<evidence type="ECO:0008006" key="5">
    <source>
        <dbReference type="Google" id="ProtNLM"/>
    </source>
</evidence>
<comment type="caution">
    <text evidence="3">The sequence shown here is derived from an EMBL/GenBank/DDBJ whole genome shotgun (WGS) entry which is preliminary data.</text>
</comment>
<evidence type="ECO:0000313" key="3">
    <source>
        <dbReference type="EMBL" id="NBE53586.1"/>
    </source>
</evidence>